<keyword evidence="1 2" id="KW-0238">DNA-binding</keyword>
<feature type="compositionally biased region" description="Low complexity" evidence="4">
    <location>
        <begin position="121"/>
        <end position="144"/>
    </location>
</feature>
<comment type="caution">
    <text evidence="2">Lacks conserved residue(s) required for the propagation of feature annotation.</text>
</comment>
<dbReference type="GO" id="GO:0003677">
    <property type="term" value="F:DNA binding"/>
    <property type="evidence" value="ECO:0007669"/>
    <property type="project" value="UniProtKB-KW"/>
</dbReference>
<comment type="subunit">
    <text evidence="2">Homotetramer.</text>
</comment>
<feature type="region of interest" description="Disordered" evidence="4">
    <location>
        <begin position="121"/>
        <end position="185"/>
    </location>
</feature>
<dbReference type="Pfam" id="PF00436">
    <property type="entry name" value="SSB"/>
    <property type="match status" value="1"/>
</dbReference>
<dbReference type="Gene3D" id="2.40.50.140">
    <property type="entry name" value="Nucleic acid-binding proteins"/>
    <property type="match status" value="1"/>
</dbReference>
<accession>A0ABU1FW00</accession>
<comment type="caution">
    <text evidence="5">The sequence shown here is derived from an EMBL/GenBank/DDBJ whole genome shotgun (WGS) entry which is preliminary data.</text>
</comment>
<dbReference type="InterPro" id="IPR011344">
    <property type="entry name" value="ssDNA-bd"/>
</dbReference>
<name>A0ABU1FW00_9MICC</name>
<dbReference type="SUPFAM" id="SSF50249">
    <property type="entry name" value="Nucleic acid-binding proteins"/>
    <property type="match status" value="1"/>
</dbReference>
<evidence type="ECO:0000256" key="2">
    <source>
        <dbReference type="HAMAP-Rule" id="MF_00984"/>
    </source>
</evidence>
<sequence length="185" mass="19462">MSDTITVRGFLGTSPELRTTSSGLMLSSFRLGSTPRWFDRERSEWVSGTTNWYTVTCFRQLGEHTANSLAKGDPVIVTGRPRIRSWQNDDGATGISVEIDAETVGHDLTFGTTHFARIRPAAEGSPESAPASGAAASSAEESSPNVNKVPGGDDSSSTDSGQTRDAVPSAAPGWDTPAATAEAPF</sequence>
<feature type="compositionally biased region" description="Low complexity" evidence="4">
    <location>
        <begin position="152"/>
        <end position="161"/>
    </location>
</feature>
<dbReference type="InterPro" id="IPR000424">
    <property type="entry name" value="Primosome_PriB/ssb"/>
</dbReference>
<dbReference type="EMBL" id="JAVKGT010000039">
    <property type="protein sequence ID" value="MDR5712855.1"/>
    <property type="molecule type" value="Genomic_DNA"/>
</dbReference>
<dbReference type="PROSITE" id="PS50935">
    <property type="entry name" value="SSB"/>
    <property type="match status" value="1"/>
</dbReference>
<evidence type="ECO:0000313" key="6">
    <source>
        <dbReference type="Proteomes" id="UP001260872"/>
    </source>
</evidence>
<dbReference type="NCBIfam" id="TIGR00621">
    <property type="entry name" value="ssb"/>
    <property type="match status" value="1"/>
</dbReference>
<protein>
    <recommendedName>
        <fullName evidence="2 3">Single-stranded DNA-binding protein</fullName>
        <shortName evidence="2">SSB</shortName>
    </recommendedName>
</protein>
<evidence type="ECO:0000256" key="3">
    <source>
        <dbReference type="RuleBase" id="RU000524"/>
    </source>
</evidence>
<dbReference type="CDD" id="cd04496">
    <property type="entry name" value="SSB_OBF"/>
    <property type="match status" value="1"/>
</dbReference>
<dbReference type="HAMAP" id="MF_00984">
    <property type="entry name" value="SSB"/>
    <property type="match status" value="1"/>
</dbReference>
<keyword evidence="6" id="KW-1185">Reference proteome</keyword>
<dbReference type="RefSeq" id="WP_310538223.1">
    <property type="nucleotide sequence ID" value="NZ_BAAAOC010000074.1"/>
</dbReference>
<reference evidence="6" key="1">
    <citation type="submission" date="2023-07" db="EMBL/GenBank/DDBJ databases">
        <title>Description of three actinobacteria isolated from air of manufacturing shop in a pharmaceutical factory.</title>
        <authorList>
            <person name="Zhang D.-F."/>
        </authorList>
    </citation>
    <scope>NUCLEOTIDE SEQUENCE [LARGE SCALE GENOMIC DNA]</scope>
    <source>
        <strain evidence="6">CCTCC AB 207010</strain>
    </source>
</reference>
<evidence type="ECO:0000256" key="4">
    <source>
        <dbReference type="SAM" id="MobiDB-lite"/>
    </source>
</evidence>
<evidence type="ECO:0000313" key="5">
    <source>
        <dbReference type="EMBL" id="MDR5712855.1"/>
    </source>
</evidence>
<proteinExistence type="inferred from homology"/>
<dbReference type="InterPro" id="IPR012340">
    <property type="entry name" value="NA-bd_OB-fold"/>
</dbReference>
<dbReference type="Proteomes" id="UP001260872">
    <property type="component" value="Unassembled WGS sequence"/>
</dbReference>
<organism evidence="5 6">
    <name type="scientific">Nesterenkonia flava</name>
    <dbReference type="NCBI Taxonomy" id="469799"/>
    <lineage>
        <taxon>Bacteria</taxon>
        <taxon>Bacillati</taxon>
        <taxon>Actinomycetota</taxon>
        <taxon>Actinomycetes</taxon>
        <taxon>Micrococcales</taxon>
        <taxon>Micrococcaceae</taxon>
        <taxon>Nesterenkonia</taxon>
    </lineage>
</organism>
<evidence type="ECO:0000256" key="1">
    <source>
        <dbReference type="ARBA" id="ARBA00023125"/>
    </source>
</evidence>
<gene>
    <name evidence="5" type="primary">ssb</name>
    <name evidence="5" type="ORF">RH857_12060</name>
</gene>